<name>A0A4Y4D6Y7_KOCVA</name>
<evidence type="ECO:0000256" key="3">
    <source>
        <dbReference type="ARBA" id="ARBA00022630"/>
    </source>
</evidence>
<dbReference type="Gene3D" id="3.30.560.10">
    <property type="entry name" value="Glucose Oxidase, domain 3"/>
    <property type="match status" value="1"/>
</dbReference>
<evidence type="ECO:0000313" key="8">
    <source>
        <dbReference type="Proteomes" id="UP000315730"/>
    </source>
</evidence>
<evidence type="ECO:0000256" key="1">
    <source>
        <dbReference type="ARBA" id="ARBA00001974"/>
    </source>
</evidence>
<dbReference type="PROSITE" id="PS00624">
    <property type="entry name" value="GMC_OXRED_2"/>
    <property type="match status" value="1"/>
</dbReference>
<sequence>MTEQTNPARHIVVVGAGTAGSIVAGRAAAAGHRVTLLEAGSQDTNPVITRLARLGELWHGPEDWDYFTVPQEHASGRVIHWPRGRVLGGSHALNAAIWVRGNPLDYDDWAAAGCNGWAWSDVAPVFEALEAYDGPTTDDAAAAPRGTDGPVPVVGTYELSPVFDAIIAASEAVGVPFNEDYNGATQDGVSQEQLTVRDGKRVTTYMAYAKPWVDKGAIEVHTGAVVERLVIRDGRVVGVQLHAGTTSEVEGISGEPPTAGESSDGEVIEADEVALCAGALDSPKILMRSGIGPAEHLREVGIEPVVDLPGVGENLHDHLLVPVIAEATARTIAHAEDEIAVTQTHLFWRSTKDQDRPDTQPIHFCVPMYDDWMEGPGNAFTLHSGLVRPYSRGRITLTGPSSTDPARYDPNIFADPRDREALRASFRQARAMVATPPLADEWGAREIYPGPEVTDEASEDAYMDRAVTTYHHQVGTCRMGTDELAVVDSATLEVHGVAGVRVVDASIMPSIPTGNTNAPSALIGEKGARMLLGE</sequence>
<feature type="binding site" evidence="5">
    <location>
        <position position="86"/>
    </location>
    <ligand>
        <name>FAD</name>
        <dbReference type="ChEBI" id="CHEBI:57692"/>
    </ligand>
</feature>
<dbReference type="AlphaFoldDB" id="A0A4Y4D6Y7"/>
<dbReference type="SUPFAM" id="SSF51905">
    <property type="entry name" value="FAD/NAD(P)-binding domain"/>
    <property type="match status" value="1"/>
</dbReference>
<dbReference type="InterPro" id="IPR012132">
    <property type="entry name" value="GMC_OxRdtase"/>
</dbReference>
<keyword evidence="3" id="KW-0285">Flavoprotein</keyword>
<feature type="binding site" evidence="5">
    <location>
        <position position="470"/>
    </location>
    <ligand>
        <name>substrate</name>
    </ligand>
</feature>
<keyword evidence="4 5" id="KW-0274">FAD</keyword>
<dbReference type="OrthoDB" id="9785276at2"/>
<evidence type="ECO:0000256" key="4">
    <source>
        <dbReference type="ARBA" id="ARBA00022827"/>
    </source>
</evidence>
<dbReference type="STRING" id="1272.GCA_900014985_01702"/>
<protein>
    <submittedName>
        <fullName evidence="7">GMC oxidoreductase</fullName>
    </submittedName>
</protein>
<dbReference type="Pfam" id="PF00732">
    <property type="entry name" value="GMC_oxred_N"/>
    <property type="match status" value="1"/>
</dbReference>
<organism evidence="7 8">
    <name type="scientific">Kocuria varians</name>
    <name type="common">Micrococcus varians</name>
    <dbReference type="NCBI Taxonomy" id="1272"/>
    <lineage>
        <taxon>Bacteria</taxon>
        <taxon>Bacillati</taxon>
        <taxon>Actinomycetota</taxon>
        <taxon>Actinomycetes</taxon>
        <taxon>Micrococcales</taxon>
        <taxon>Micrococcaceae</taxon>
        <taxon>Kocuria</taxon>
    </lineage>
</organism>
<evidence type="ECO:0000259" key="6">
    <source>
        <dbReference type="PROSITE" id="PS00624"/>
    </source>
</evidence>
<dbReference type="PANTHER" id="PTHR11552:SF147">
    <property type="entry name" value="CHOLINE DEHYDROGENASE, MITOCHONDRIAL"/>
    <property type="match status" value="1"/>
</dbReference>
<dbReference type="Pfam" id="PF05199">
    <property type="entry name" value="GMC_oxred_C"/>
    <property type="match status" value="1"/>
</dbReference>
<keyword evidence="8" id="KW-1185">Reference proteome</keyword>
<evidence type="ECO:0000256" key="2">
    <source>
        <dbReference type="ARBA" id="ARBA00010790"/>
    </source>
</evidence>
<proteinExistence type="inferred from homology"/>
<feature type="binding site" evidence="5">
    <location>
        <position position="226"/>
    </location>
    <ligand>
        <name>FAD</name>
        <dbReference type="ChEBI" id="CHEBI:57692"/>
    </ligand>
</feature>
<dbReference type="GO" id="GO:0016614">
    <property type="term" value="F:oxidoreductase activity, acting on CH-OH group of donors"/>
    <property type="evidence" value="ECO:0007669"/>
    <property type="project" value="InterPro"/>
</dbReference>
<evidence type="ECO:0000256" key="5">
    <source>
        <dbReference type="PIRSR" id="PIRSR000137-2"/>
    </source>
</evidence>
<accession>A0A4Y4D6Y7</accession>
<dbReference type="PANTHER" id="PTHR11552">
    <property type="entry name" value="GLUCOSE-METHANOL-CHOLINE GMC OXIDOREDUCTASE"/>
    <property type="match status" value="1"/>
</dbReference>
<dbReference type="GO" id="GO:0050660">
    <property type="term" value="F:flavin adenine dinucleotide binding"/>
    <property type="evidence" value="ECO:0007669"/>
    <property type="project" value="InterPro"/>
</dbReference>
<dbReference type="PIRSF" id="PIRSF000137">
    <property type="entry name" value="Alcohol_oxidase"/>
    <property type="match status" value="1"/>
</dbReference>
<evidence type="ECO:0000313" key="7">
    <source>
        <dbReference type="EMBL" id="GEC99474.1"/>
    </source>
</evidence>
<dbReference type="Gene3D" id="3.50.50.60">
    <property type="entry name" value="FAD/NAD(P)-binding domain"/>
    <property type="match status" value="1"/>
</dbReference>
<gene>
    <name evidence="7" type="ORF">KVA01_16290</name>
</gene>
<dbReference type="Proteomes" id="UP000315730">
    <property type="component" value="Unassembled WGS sequence"/>
</dbReference>
<comment type="cofactor">
    <cofactor evidence="1 5">
        <name>FAD</name>
        <dbReference type="ChEBI" id="CHEBI:57692"/>
    </cofactor>
</comment>
<dbReference type="RefSeq" id="WP_141269686.1">
    <property type="nucleotide sequence ID" value="NZ_BJNW01000013.1"/>
</dbReference>
<dbReference type="SUPFAM" id="SSF54373">
    <property type="entry name" value="FAD-linked reductases, C-terminal domain"/>
    <property type="match status" value="1"/>
</dbReference>
<reference evidence="7 8" key="1">
    <citation type="submission" date="2019-06" db="EMBL/GenBank/DDBJ databases">
        <title>Whole genome shotgun sequence of Kocuria varians NBRC 15358.</title>
        <authorList>
            <person name="Hosoyama A."/>
            <person name="Uohara A."/>
            <person name="Ohji S."/>
            <person name="Ichikawa N."/>
        </authorList>
    </citation>
    <scope>NUCLEOTIDE SEQUENCE [LARGE SCALE GENOMIC DNA]</scope>
    <source>
        <strain evidence="7 8">NBRC 15358</strain>
    </source>
</reference>
<dbReference type="InterPro" id="IPR000172">
    <property type="entry name" value="GMC_OxRdtase_N"/>
</dbReference>
<dbReference type="InterPro" id="IPR007867">
    <property type="entry name" value="GMC_OxRtase_C"/>
</dbReference>
<comment type="caution">
    <text evidence="7">The sequence shown here is derived from an EMBL/GenBank/DDBJ whole genome shotgun (WGS) entry which is preliminary data.</text>
</comment>
<feature type="domain" description="Glucose-methanol-choline oxidoreductase N-terminal" evidence="6">
    <location>
        <begin position="278"/>
        <end position="292"/>
    </location>
</feature>
<dbReference type="EMBL" id="BJNW01000013">
    <property type="protein sequence ID" value="GEC99474.1"/>
    <property type="molecule type" value="Genomic_DNA"/>
</dbReference>
<dbReference type="InterPro" id="IPR036188">
    <property type="entry name" value="FAD/NAD-bd_sf"/>
</dbReference>
<comment type="similarity">
    <text evidence="2">Belongs to the GMC oxidoreductase family.</text>
</comment>